<dbReference type="SUPFAM" id="SSF56317">
    <property type="entry name" value="Carbon-nitrogen hydrolase"/>
    <property type="match status" value="1"/>
</dbReference>
<dbReference type="InterPro" id="IPR036526">
    <property type="entry name" value="C-N_Hydrolase_sf"/>
</dbReference>
<evidence type="ECO:0000256" key="1">
    <source>
        <dbReference type="ARBA" id="ARBA00004651"/>
    </source>
</evidence>
<keyword evidence="4 9" id="KW-0808">Transferase</keyword>
<dbReference type="Pfam" id="PF20154">
    <property type="entry name" value="LNT_N"/>
    <property type="match status" value="1"/>
</dbReference>
<dbReference type="GO" id="GO:0005886">
    <property type="term" value="C:plasma membrane"/>
    <property type="evidence" value="ECO:0007669"/>
    <property type="project" value="UniProtKB-SubCell"/>
</dbReference>
<keyword evidence="6 9" id="KW-1133">Transmembrane helix</keyword>
<accession>A0A5E6MJY3</accession>
<feature type="transmembrane region" description="Helical" evidence="9">
    <location>
        <begin position="98"/>
        <end position="122"/>
    </location>
</feature>
<evidence type="ECO:0000256" key="7">
    <source>
        <dbReference type="ARBA" id="ARBA00023136"/>
    </source>
</evidence>
<dbReference type="CDD" id="cd07571">
    <property type="entry name" value="ALP_N-acyl_transferase"/>
    <property type="match status" value="1"/>
</dbReference>
<keyword evidence="11" id="KW-0449">Lipoprotein</keyword>
<keyword evidence="12" id="KW-1185">Reference proteome</keyword>
<protein>
    <recommendedName>
        <fullName evidence="9">Apolipoprotein N-acyltransferase</fullName>
        <shortName evidence="9">ALP N-acyltransferase</shortName>
        <ecNumber evidence="9">2.3.1.269</ecNumber>
    </recommendedName>
</protein>
<feature type="transmembrane region" description="Helical" evidence="9">
    <location>
        <begin position="47"/>
        <end position="67"/>
    </location>
</feature>
<dbReference type="InterPro" id="IPR045378">
    <property type="entry name" value="LNT_N"/>
</dbReference>
<evidence type="ECO:0000256" key="2">
    <source>
        <dbReference type="ARBA" id="ARBA00010065"/>
    </source>
</evidence>
<evidence type="ECO:0000256" key="5">
    <source>
        <dbReference type="ARBA" id="ARBA00022692"/>
    </source>
</evidence>
<dbReference type="HAMAP" id="MF_01148">
    <property type="entry name" value="Lnt"/>
    <property type="match status" value="1"/>
</dbReference>
<organism evidence="11 12">
    <name type="scientific">Methylacidimicrobium tartarophylax</name>
    <dbReference type="NCBI Taxonomy" id="1041768"/>
    <lineage>
        <taxon>Bacteria</taxon>
        <taxon>Pseudomonadati</taxon>
        <taxon>Verrucomicrobiota</taxon>
        <taxon>Methylacidimicrobium</taxon>
    </lineage>
</organism>
<keyword evidence="8 9" id="KW-0012">Acyltransferase</keyword>
<keyword evidence="3 9" id="KW-1003">Cell membrane</keyword>
<dbReference type="Proteomes" id="UP000334923">
    <property type="component" value="Unassembled WGS sequence"/>
</dbReference>
<dbReference type="InterPro" id="IPR004563">
    <property type="entry name" value="Apolipo_AcylTrfase"/>
</dbReference>
<comment type="catalytic activity">
    <reaction evidence="9">
        <text>N-terminal S-1,2-diacyl-sn-glyceryl-L-cysteinyl-[lipoprotein] + a glycerophospholipid = N-acyl-S-1,2-diacyl-sn-glyceryl-L-cysteinyl-[lipoprotein] + a 2-acyl-sn-glycero-3-phospholipid + H(+)</text>
        <dbReference type="Rhea" id="RHEA:48228"/>
        <dbReference type="Rhea" id="RHEA-COMP:14681"/>
        <dbReference type="Rhea" id="RHEA-COMP:14684"/>
        <dbReference type="ChEBI" id="CHEBI:15378"/>
        <dbReference type="ChEBI" id="CHEBI:136912"/>
        <dbReference type="ChEBI" id="CHEBI:140656"/>
        <dbReference type="ChEBI" id="CHEBI:140657"/>
        <dbReference type="ChEBI" id="CHEBI:140660"/>
        <dbReference type="EC" id="2.3.1.269"/>
    </reaction>
</comment>
<dbReference type="PROSITE" id="PS50263">
    <property type="entry name" value="CN_HYDROLASE"/>
    <property type="match status" value="1"/>
</dbReference>
<evidence type="ECO:0000256" key="8">
    <source>
        <dbReference type="ARBA" id="ARBA00023315"/>
    </source>
</evidence>
<dbReference type="EC" id="2.3.1.269" evidence="9"/>
<comment type="function">
    <text evidence="9">Catalyzes the phospholipid dependent N-acylation of the N-terminal cysteine of apolipoprotein, the last step in lipoprotein maturation.</text>
</comment>
<sequence>MDPLPPLPLSSSPRSTPGRWSGLAPLGSATALCLASGLLLALSFPPLAWSGLAWVALLPAMTASRILRNWRERAGSGYLLGLLFFGATLWWIGKVTIAGTIGLVLYLSLYPALWLALAGVWTIGRPPFQPGGNLFASACLASSWVVLEWLRGWLFGGFPWNGLGVSQFQTLVLAQTARLGGGLLLSWLLAFGNALLFFAGLRLRAELRREQKRTSHPDLAAGLLLLAASASYGLFVLITTPRETAQTLRYALIQPAVPQSVENPFDPQEAITREIGLTESAIQAAPQLIVWPESPIGADLLSTPSLRVPLLAWVETSESWLLLGTPRLRGEQLFNDALLFAPQGRSLQTYAKNRLVPFGEFVPLGSQFPILRNLVPFELEFSPGASPVVFQLQNPMVRIAPLICFEDTFPDYARRVARENPDLLVNITNDGWFTGTPGARLHLANATLRAIELDLPLLRCGNTGITTFVNQNGAIVASLPEADAKTDRGQGILLGVAQWHRPRPTLYRAVGDWIVWLSAALLLLGMAPSLRKSRMTQGSDPA</sequence>
<feature type="domain" description="CN hydrolase" evidence="10">
    <location>
        <begin position="253"/>
        <end position="501"/>
    </location>
</feature>
<evidence type="ECO:0000256" key="3">
    <source>
        <dbReference type="ARBA" id="ARBA00022475"/>
    </source>
</evidence>
<feature type="transmembrane region" description="Helical" evidence="9">
    <location>
        <begin position="176"/>
        <end position="198"/>
    </location>
</feature>
<dbReference type="GO" id="GO:0042158">
    <property type="term" value="P:lipoprotein biosynthetic process"/>
    <property type="evidence" value="ECO:0007669"/>
    <property type="project" value="UniProtKB-UniRule"/>
</dbReference>
<dbReference type="UniPathway" id="UPA00666"/>
<dbReference type="AlphaFoldDB" id="A0A5E6MJY3"/>
<dbReference type="InterPro" id="IPR003010">
    <property type="entry name" value="C-N_Hydrolase"/>
</dbReference>
<comment type="subcellular location">
    <subcellularLocation>
        <location evidence="1 9">Cell membrane</location>
        <topology evidence="1 9">Multi-pass membrane protein</topology>
    </subcellularLocation>
</comment>
<dbReference type="RefSeq" id="WP_142661067.1">
    <property type="nucleotide sequence ID" value="NZ_CABFVA020000126.1"/>
</dbReference>
<dbReference type="GO" id="GO:0016410">
    <property type="term" value="F:N-acyltransferase activity"/>
    <property type="evidence" value="ECO:0007669"/>
    <property type="project" value="UniProtKB-UniRule"/>
</dbReference>
<comment type="similarity">
    <text evidence="2 9">Belongs to the CN hydrolase family. Apolipoprotein N-acyltransferase subfamily.</text>
</comment>
<comment type="pathway">
    <text evidence="9">Protein modification; lipoprotein biosynthesis (N-acyl transfer).</text>
</comment>
<dbReference type="EMBL" id="CABFVA020000126">
    <property type="protein sequence ID" value="VVM08275.1"/>
    <property type="molecule type" value="Genomic_DNA"/>
</dbReference>
<dbReference type="NCBIfam" id="TIGR00546">
    <property type="entry name" value="lnt"/>
    <property type="match status" value="1"/>
</dbReference>
<keyword evidence="7 9" id="KW-0472">Membrane</keyword>
<evidence type="ECO:0000256" key="4">
    <source>
        <dbReference type="ARBA" id="ARBA00022679"/>
    </source>
</evidence>
<keyword evidence="5 9" id="KW-0812">Transmembrane</keyword>
<evidence type="ECO:0000256" key="6">
    <source>
        <dbReference type="ARBA" id="ARBA00022989"/>
    </source>
</evidence>
<name>A0A5E6MJY3_9BACT</name>
<dbReference type="PANTHER" id="PTHR38686:SF1">
    <property type="entry name" value="APOLIPOPROTEIN N-ACYLTRANSFERASE"/>
    <property type="match status" value="1"/>
</dbReference>
<feature type="transmembrane region" description="Helical" evidence="9">
    <location>
        <begin position="74"/>
        <end position="92"/>
    </location>
</feature>
<feature type="transmembrane region" description="Helical" evidence="9">
    <location>
        <begin position="219"/>
        <end position="238"/>
    </location>
</feature>
<feature type="transmembrane region" description="Helical" evidence="9">
    <location>
        <begin position="134"/>
        <end position="156"/>
    </location>
</feature>
<dbReference type="Pfam" id="PF00795">
    <property type="entry name" value="CN_hydrolase"/>
    <property type="match status" value="1"/>
</dbReference>
<evidence type="ECO:0000256" key="9">
    <source>
        <dbReference type="HAMAP-Rule" id="MF_01148"/>
    </source>
</evidence>
<evidence type="ECO:0000259" key="10">
    <source>
        <dbReference type="PROSITE" id="PS50263"/>
    </source>
</evidence>
<evidence type="ECO:0000313" key="12">
    <source>
        <dbReference type="Proteomes" id="UP000334923"/>
    </source>
</evidence>
<gene>
    <name evidence="9 11" type="primary">lnt</name>
    <name evidence="11" type="ORF">MAMT_02253</name>
</gene>
<reference evidence="11 12" key="1">
    <citation type="submission" date="2019-09" db="EMBL/GenBank/DDBJ databases">
        <authorList>
            <person name="Cremers G."/>
        </authorList>
    </citation>
    <scope>NUCLEOTIDE SEQUENCE [LARGE SCALE GENOMIC DNA]</scope>
    <source>
        <strain evidence="11">4A</strain>
    </source>
</reference>
<dbReference type="PANTHER" id="PTHR38686">
    <property type="entry name" value="APOLIPOPROTEIN N-ACYLTRANSFERASE"/>
    <property type="match status" value="1"/>
</dbReference>
<dbReference type="OrthoDB" id="9811121at2"/>
<proteinExistence type="inferred from homology"/>
<evidence type="ECO:0000313" key="11">
    <source>
        <dbReference type="EMBL" id="VVM08275.1"/>
    </source>
</evidence>
<dbReference type="Gene3D" id="3.60.110.10">
    <property type="entry name" value="Carbon-nitrogen hydrolase"/>
    <property type="match status" value="1"/>
</dbReference>